<accession>A0A6C0EC16</accession>
<dbReference type="AlphaFoldDB" id="A0A6C0EC16"/>
<sequence length="315" mass="37452">MLLCHIAGINNLIKKDFIDFCNKYNDLTVYDIDILSIEIMNNKEYIDLLNQYYDDKSIGRRTELLHKLSSIWKDILNKKLQKLIEDNKNKKLILIGLTNFFLDQRVRIDLPTKNLFFVDIDPKENAKQIIEYNLDKFRKQLIDGIFPFDHINIHILEEQRVSLTQTYLLRNYKMKNIDAIKHWIMMKITNDNCENVYYASNQRYEDFIPSSVKLIGYNSRELAMLSTIPKSEAKRLVYYKDDKLNLMLKINNSDALEKLKKPIYIYEFVPAKKVDEFRCLINGIDKKSTFEKRQYVSDMYDELIRNGVIVENNAL</sequence>
<name>A0A6C0EC16_9ZZZZ</name>
<dbReference type="EMBL" id="MN739776">
    <property type="protein sequence ID" value="QHT25933.1"/>
    <property type="molecule type" value="Genomic_DNA"/>
</dbReference>
<proteinExistence type="predicted"/>
<reference evidence="1" key="1">
    <citation type="journal article" date="2020" name="Nature">
        <title>Giant virus diversity and host interactions through global metagenomics.</title>
        <authorList>
            <person name="Schulz F."/>
            <person name="Roux S."/>
            <person name="Paez-Espino D."/>
            <person name="Jungbluth S."/>
            <person name="Walsh D.A."/>
            <person name="Denef V.J."/>
            <person name="McMahon K.D."/>
            <person name="Konstantinidis K.T."/>
            <person name="Eloe-Fadrosh E.A."/>
            <person name="Kyrpides N.C."/>
            <person name="Woyke T."/>
        </authorList>
    </citation>
    <scope>NUCLEOTIDE SEQUENCE</scope>
    <source>
        <strain evidence="1">GVMAG-M-3300023179-27</strain>
    </source>
</reference>
<protein>
    <submittedName>
        <fullName evidence="1">Uncharacterized protein</fullName>
    </submittedName>
</protein>
<evidence type="ECO:0000313" key="1">
    <source>
        <dbReference type="EMBL" id="QHT25933.1"/>
    </source>
</evidence>
<organism evidence="1">
    <name type="scientific">viral metagenome</name>
    <dbReference type="NCBI Taxonomy" id="1070528"/>
    <lineage>
        <taxon>unclassified sequences</taxon>
        <taxon>metagenomes</taxon>
        <taxon>organismal metagenomes</taxon>
    </lineage>
</organism>